<evidence type="ECO:0000313" key="4">
    <source>
        <dbReference type="Proteomes" id="UP000176614"/>
    </source>
</evidence>
<organism evidence="3 4">
    <name type="scientific">candidate division WWE3 bacterium RIFOXYA2_FULL_46_9</name>
    <dbReference type="NCBI Taxonomy" id="1802636"/>
    <lineage>
        <taxon>Bacteria</taxon>
        <taxon>Katanobacteria</taxon>
    </lineage>
</organism>
<comment type="caution">
    <text evidence="3">The sequence shown here is derived from an EMBL/GenBank/DDBJ whole genome shotgun (WGS) entry which is preliminary data.</text>
</comment>
<accession>A0A1F4W1V5</accession>
<dbReference type="Pfam" id="PF03449">
    <property type="entry name" value="GreA_GreB_N"/>
    <property type="match status" value="1"/>
</dbReference>
<protein>
    <recommendedName>
        <fullName evidence="2">Transcription elongation factor GreA/GreB N-terminal domain-containing protein</fullName>
    </recommendedName>
</protein>
<name>A0A1F4W1V5_UNCKA</name>
<keyword evidence="1" id="KW-0175">Coiled coil</keyword>
<dbReference type="SUPFAM" id="SSF46557">
    <property type="entry name" value="GreA transcript cleavage protein, N-terminal domain"/>
    <property type="match status" value="1"/>
</dbReference>
<sequence length="105" mass="12720">MDGKNKEKTKIEELRERIAELQEERKHVILEKGLSAQENNDLRENAQYDFWDRKEHNYNSRIAKLTHDLELLKIRLKPKKSPKRSTKKERIEKIDLKNIPKSKWL</sequence>
<reference evidence="3 4" key="1">
    <citation type="journal article" date="2016" name="Nat. Commun.">
        <title>Thousands of microbial genomes shed light on interconnected biogeochemical processes in an aquifer system.</title>
        <authorList>
            <person name="Anantharaman K."/>
            <person name="Brown C.T."/>
            <person name="Hug L.A."/>
            <person name="Sharon I."/>
            <person name="Castelle C.J."/>
            <person name="Probst A.J."/>
            <person name="Thomas B.C."/>
            <person name="Singh A."/>
            <person name="Wilkins M.J."/>
            <person name="Karaoz U."/>
            <person name="Brodie E.L."/>
            <person name="Williams K.H."/>
            <person name="Hubbard S.S."/>
            <person name="Banfield J.F."/>
        </authorList>
    </citation>
    <scope>NUCLEOTIDE SEQUENCE [LARGE SCALE GENOMIC DNA]</scope>
</reference>
<dbReference type="InterPro" id="IPR036805">
    <property type="entry name" value="Tscrpt_elong_fac_GreA/B_N_sf"/>
</dbReference>
<dbReference type="GO" id="GO:0003677">
    <property type="term" value="F:DNA binding"/>
    <property type="evidence" value="ECO:0007669"/>
    <property type="project" value="InterPro"/>
</dbReference>
<feature type="domain" description="Transcription elongation factor GreA/GreB N-terminal" evidence="2">
    <location>
        <begin position="10"/>
        <end position="74"/>
    </location>
</feature>
<evidence type="ECO:0000313" key="3">
    <source>
        <dbReference type="EMBL" id="OGC63394.1"/>
    </source>
</evidence>
<dbReference type="GO" id="GO:0032784">
    <property type="term" value="P:regulation of DNA-templated transcription elongation"/>
    <property type="evidence" value="ECO:0007669"/>
    <property type="project" value="InterPro"/>
</dbReference>
<evidence type="ECO:0000256" key="1">
    <source>
        <dbReference type="SAM" id="Coils"/>
    </source>
</evidence>
<gene>
    <name evidence="3" type="ORF">A2264_01545</name>
</gene>
<proteinExistence type="predicted"/>
<dbReference type="AlphaFoldDB" id="A0A1F4W1V5"/>
<dbReference type="EMBL" id="MEVT01000006">
    <property type="protein sequence ID" value="OGC63394.1"/>
    <property type="molecule type" value="Genomic_DNA"/>
</dbReference>
<evidence type="ECO:0000259" key="2">
    <source>
        <dbReference type="Pfam" id="PF03449"/>
    </source>
</evidence>
<dbReference type="InterPro" id="IPR022691">
    <property type="entry name" value="Tscrpt_elong_fac_GreA/B_N"/>
</dbReference>
<dbReference type="Gene3D" id="1.10.287.180">
    <property type="entry name" value="Transcription elongation factor, GreA/GreB, N-terminal domain"/>
    <property type="match status" value="1"/>
</dbReference>
<dbReference type="Proteomes" id="UP000176614">
    <property type="component" value="Unassembled WGS sequence"/>
</dbReference>
<feature type="coiled-coil region" evidence="1">
    <location>
        <begin position="4"/>
        <end position="31"/>
    </location>
</feature>